<protein>
    <submittedName>
        <fullName evidence="1">Uncharacterized protein</fullName>
    </submittedName>
</protein>
<sequence>MDKGIGKLEFQGLKKWMSQGEYIISTMSDDGTIWTYTSKVLPIFDFGNTKIFQAQESGVAEVQGVERGDELYFSIQGIKVSKIYDFFYQDDI</sequence>
<name>A0A485M350_9ZZZZ</name>
<evidence type="ECO:0000313" key="1">
    <source>
        <dbReference type="EMBL" id="VFU15147.1"/>
    </source>
</evidence>
<proteinExistence type="predicted"/>
<organism evidence="1">
    <name type="scientific">anaerobic digester metagenome</name>
    <dbReference type="NCBI Taxonomy" id="1263854"/>
    <lineage>
        <taxon>unclassified sequences</taxon>
        <taxon>metagenomes</taxon>
        <taxon>ecological metagenomes</taxon>
    </lineage>
</organism>
<gene>
    <name evidence="1" type="ORF">SCFA_40031</name>
</gene>
<reference evidence="1" key="1">
    <citation type="submission" date="2019-03" db="EMBL/GenBank/DDBJ databases">
        <authorList>
            <person name="Hao L."/>
        </authorList>
    </citation>
    <scope>NUCLEOTIDE SEQUENCE</scope>
</reference>
<dbReference type="AlphaFoldDB" id="A0A485M350"/>
<dbReference type="EMBL" id="CAADRM010000103">
    <property type="protein sequence ID" value="VFU15147.1"/>
    <property type="molecule type" value="Genomic_DNA"/>
</dbReference>
<accession>A0A485M350</accession>